<dbReference type="Proteomes" id="UP001440599">
    <property type="component" value="Unassembled WGS sequence"/>
</dbReference>
<dbReference type="Gene3D" id="1.10.10.10">
    <property type="entry name" value="Winged helix-like DNA-binding domain superfamily/Winged helix DNA-binding domain"/>
    <property type="match status" value="1"/>
</dbReference>
<dbReference type="InterPro" id="IPR013324">
    <property type="entry name" value="RNA_pol_sigma_r3/r4-like"/>
</dbReference>
<dbReference type="InterPro" id="IPR036388">
    <property type="entry name" value="WH-like_DNA-bd_sf"/>
</dbReference>
<evidence type="ECO:0000256" key="1">
    <source>
        <dbReference type="ARBA" id="ARBA00010641"/>
    </source>
</evidence>
<dbReference type="Pfam" id="PF04542">
    <property type="entry name" value="Sigma70_r2"/>
    <property type="match status" value="1"/>
</dbReference>
<evidence type="ECO:0000259" key="5">
    <source>
        <dbReference type="Pfam" id="PF04542"/>
    </source>
</evidence>
<comment type="similarity">
    <text evidence="1">Belongs to the sigma-70 factor family. ECF subfamily.</text>
</comment>
<dbReference type="InterPro" id="IPR013325">
    <property type="entry name" value="RNA_pol_sigma_r2"/>
</dbReference>
<dbReference type="SUPFAM" id="SSF88659">
    <property type="entry name" value="Sigma3 and sigma4 domains of RNA polymerase sigma factors"/>
    <property type="match status" value="1"/>
</dbReference>
<dbReference type="PANTHER" id="PTHR43133:SF60">
    <property type="entry name" value="RNA POLYMERASE SIGMA FACTOR SIGV"/>
    <property type="match status" value="1"/>
</dbReference>
<sequence>MMTDQQFTLLAQRYMDTIFRLAFHYTKSQAEADDITQEVLLKLYRANKAFENEEHIKYWLLRVTINACKKAVRSPWRRMEPMEDHTAAIPFPSPEHSELMEAVLALPAKYRVPIYLHYYEDYSCDEVAALLHIPGATVRTRLRRARAMLKTDLQEAEEDV</sequence>
<dbReference type="SUPFAM" id="SSF88946">
    <property type="entry name" value="Sigma2 domain of RNA polymerase sigma factors"/>
    <property type="match status" value="1"/>
</dbReference>
<organism evidence="7 8">
    <name type="scientific">Flavonifractor hominis</name>
    <dbReference type="NCBI Taxonomy" id="3133178"/>
    <lineage>
        <taxon>Bacteria</taxon>
        <taxon>Bacillati</taxon>
        <taxon>Bacillota</taxon>
        <taxon>Clostridia</taxon>
        <taxon>Eubacteriales</taxon>
        <taxon>Oscillospiraceae</taxon>
        <taxon>Flavonifractor</taxon>
    </lineage>
</organism>
<dbReference type="PANTHER" id="PTHR43133">
    <property type="entry name" value="RNA POLYMERASE ECF-TYPE SIGMA FACTO"/>
    <property type="match status" value="1"/>
</dbReference>
<evidence type="ECO:0000256" key="3">
    <source>
        <dbReference type="ARBA" id="ARBA00023082"/>
    </source>
</evidence>
<dbReference type="NCBIfam" id="TIGR02937">
    <property type="entry name" value="sigma70-ECF"/>
    <property type="match status" value="1"/>
</dbReference>
<keyword evidence="8" id="KW-1185">Reference proteome</keyword>
<comment type="caution">
    <text evidence="7">The sequence shown here is derived from an EMBL/GenBank/DDBJ whole genome shotgun (WGS) entry which is preliminary data.</text>
</comment>
<dbReference type="Gene3D" id="1.10.1740.10">
    <property type="match status" value="1"/>
</dbReference>
<dbReference type="Pfam" id="PF08281">
    <property type="entry name" value="Sigma70_r4_2"/>
    <property type="match status" value="1"/>
</dbReference>
<dbReference type="InterPro" id="IPR007627">
    <property type="entry name" value="RNA_pol_sigma70_r2"/>
</dbReference>
<feature type="domain" description="RNA polymerase sigma factor 70 region 4 type 2" evidence="6">
    <location>
        <begin position="98"/>
        <end position="149"/>
    </location>
</feature>
<keyword evidence="4" id="KW-0804">Transcription</keyword>
<protein>
    <submittedName>
        <fullName evidence="7">Sigma-70 family RNA polymerase sigma factor</fullName>
    </submittedName>
</protein>
<keyword evidence="3" id="KW-0731">Sigma factor</keyword>
<dbReference type="EMBL" id="JBBMFT010000004">
    <property type="protein sequence ID" value="MEQ2456631.1"/>
    <property type="molecule type" value="Genomic_DNA"/>
</dbReference>
<gene>
    <name evidence="7" type="ORF">WMO45_08855</name>
</gene>
<evidence type="ECO:0000256" key="2">
    <source>
        <dbReference type="ARBA" id="ARBA00023015"/>
    </source>
</evidence>
<reference evidence="7 8" key="1">
    <citation type="submission" date="2024-03" db="EMBL/GenBank/DDBJ databases">
        <title>Human intestinal bacterial collection.</title>
        <authorList>
            <person name="Pauvert C."/>
            <person name="Hitch T.C.A."/>
            <person name="Clavel T."/>
        </authorList>
    </citation>
    <scope>NUCLEOTIDE SEQUENCE [LARGE SCALE GENOMIC DNA]</scope>
    <source>
        <strain evidence="7 8">CLA-AP-H34</strain>
    </source>
</reference>
<evidence type="ECO:0000313" key="8">
    <source>
        <dbReference type="Proteomes" id="UP001440599"/>
    </source>
</evidence>
<accession>A0ABV1EPV7</accession>
<keyword evidence="2" id="KW-0805">Transcription regulation</keyword>
<proteinExistence type="inferred from homology"/>
<evidence type="ECO:0000313" key="7">
    <source>
        <dbReference type="EMBL" id="MEQ2456631.1"/>
    </source>
</evidence>
<dbReference type="CDD" id="cd06171">
    <property type="entry name" value="Sigma70_r4"/>
    <property type="match status" value="1"/>
</dbReference>
<dbReference type="InterPro" id="IPR039425">
    <property type="entry name" value="RNA_pol_sigma-70-like"/>
</dbReference>
<dbReference type="InterPro" id="IPR014284">
    <property type="entry name" value="RNA_pol_sigma-70_dom"/>
</dbReference>
<dbReference type="InterPro" id="IPR013249">
    <property type="entry name" value="RNA_pol_sigma70_r4_t2"/>
</dbReference>
<dbReference type="RefSeq" id="WP_349140288.1">
    <property type="nucleotide sequence ID" value="NZ_JBBMFT010000004.1"/>
</dbReference>
<evidence type="ECO:0000259" key="6">
    <source>
        <dbReference type="Pfam" id="PF08281"/>
    </source>
</evidence>
<evidence type="ECO:0000256" key="4">
    <source>
        <dbReference type="ARBA" id="ARBA00023163"/>
    </source>
</evidence>
<name>A0ABV1EPV7_9FIRM</name>
<feature type="domain" description="RNA polymerase sigma-70 region 2" evidence="5">
    <location>
        <begin position="10"/>
        <end position="77"/>
    </location>
</feature>